<name>A0AB74DGQ9_9BURK</name>
<feature type="region of interest" description="Disordered" evidence="1">
    <location>
        <begin position="20"/>
        <end position="41"/>
    </location>
</feature>
<gene>
    <name evidence="2" type="ORF">DF015_03020</name>
</gene>
<sequence>MFPQILCGAILRHLSRREIQMSNEQKAPPHLFATDDSRTERGSQITQAASIPAVIGPAVIHVSHIAAYEAGSEAA</sequence>
<evidence type="ECO:0000256" key="1">
    <source>
        <dbReference type="SAM" id="MobiDB-lite"/>
    </source>
</evidence>
<evidence type="ECO:0000313" key="2">
    <source>
        <dbReference type="EMBL" id="RQP83145.1"/>
    </source>
</evidence>
<dbReference type="Proteomes" id="UP000273734">
    <property type="component" value="Unassembled WGS sequence"/>
</dbReference>
<accession>A0AB74DGQ9</accession>
<protein>
    <submittedName>
        <fullName evidence="2">Uncharacterized protein</fullName>
    </submittedName>
</protein>
<reference evidence="2 3" key="1">
    <citation type="submission" date="2018-08" db="EMBL/GenBank/DDBJ databases">
        <title>Comparative analysis of Burkholderia isolates from Puerto Rico.</title>
        <authorList>
            <person name="Hall C."/>
            <person name="Sahl J."/>
            <person name="Wagner D."/>
        </authorList>
    </citation>
    <scope>NUCLEOTIDE SEQUENCE [LARGE SCALE GENOMIC DNA]</scope>
    <source>
        <strain evidence="2 3">Bp8964</strain>
    </source>
</reference>
<evidence type="ECO:0000313" key="3">
    <source>
        <dbReference type="Proteomes" id="UP000273734"/>
    </source>
</evidence>
<organism evidence="2 3">
    <name type="scientific">Burkholderia ubonensis</name>
    <dbReference type="NCBI Taxonomy" id="101571"/>
    <lineage>
        <taxon>Bacteria</taxon>
        <taxon>Pseudomonadati</taxon>
        <taxon>Pseudomonadota</taxon>
        <taxon>Betaproteobacteria</taxon>
        <taxon>Burkholderiales</taxon>
        <taxon>Burkholderiaceae</taxon>
        <taxon>Burkholderia</taxon>
        <taxon>Burkholderia cepacia complex</taxon>
    </lineage>
</organism>
<comment type="caution">
    <text evidence="2">The sequence shown here is derived from an EMBL/GenBank/DDBJ whole genome shotgun (WGS) entry which is preliminary data.</text>
</comment>
<dbReference type="EMBL" id="QTNY01000002">
    <property type="protein sequence ID" value="RQP83145.1"/>
    <property type="molecule type" value="Genomic_DNA"/>
</dbReference>
<proteinExistence type="predicted"/>
<dbReference type="AlphaFoldDB" id="A0AB74DGQ9"/>